<comment type="caution">
    <text evidence="1">The sequence shown here is derived from an EMBL/GenBank/DDBJ whole genome shotgun (WGS) entry which is preliminary data.</text>
</comment>
<dbReference type="PANTHER" id="PTHR47682:SF1">
    <property type="entry name" value="TETRATRICOPEPTIDE REPEAT (TPR)-CONTAINING PROTEIN"/>
    <property type="match status" value="1"/>
</dbReference>
<dbReference type="SUPFAM" id="SSF52833">
    <property type="entry name" value="Thioredoxin-like"/>
    <property type="match status" value="1"/>
</dbReference>
<dbReference type="AlphaFoldDB" id="A0AAN8USR7"/>
<proteinExistence type="predicted"/>
<dbReference type="PANTHER" id="PTHR47682">
    <property type="entry name" value="TETRATRICOPEPTIDE REPEAT (TPR)-CONTAINING PROTEIN"/>
    <property type="match status" value="1"/>
</dbReference>
<evidence type="ECO:0000313" key="2">
    <source>
        <dbReference type="Proteomes" id="UP001370490"/>
    </source>
</evidence>
<dbReference type="InterPro" id="IPR036249">
    <property type="entry name" value="Thioredoxin-like_sf"/>
</dbReference>
<sequence length="189" mass="20626">MISNGVALKFVSSSPNPLFQSQFLNRKKAHFETGRPLKIRIRGERVTEIRVCVNRTCRRQGSFETLEVLSGVSPPNIAVKSCGCLGRCGAGPNLVVLPNGVFIGHCGTAAKAAQVLMDFCGLSTSEEASNCLAALALRKKAEEEFLKGNFSDSELLLTQIVAILEVPPYDDSPYHELHFGQYHHHALSE</sequence>
<dbReference type="Proteomes" id="UP001370490">
    <property type="component" value="Unassembled WGS sequence"/>
</dbReference>
<gene>
    <name evidence="1" type="ORF">RJ641_015018</name>
</gene>
<dbReference type="Gene3D" id="3.40.30.10">
    <property type="entry name" value="Glutaredoxin"/>
    <property type="match status" value="1"/>
</dbReference>
<name>A0AAN8USR7_9MAGN</name>
<reference evidence="1 2" key="1">
    <citation type="submission" date="2023-12" db="EMBL/GenBank/DDBJ databases">
        <title>A high-quality genome assembly for Dillenia turbinata (Dilleniales).</title>
        <authorList>
            <person name="Chanderbali A."/>
        </authorList>
    </citation>
    <scope>NUCLEOTIDE SEQUENCE [LARGE SCALE GENOMIC DNA]</scope>
    <source>
        <strain evidence="1">LSX21</strain>
        <tissue evidence="1">Leaf</tissue>
    </source>
</reference>
<dbReference type="CDD" id="cd02980">
    <property type="entry name" value="TRX_Fd_family"/>
    <property type="match status" value="1"/>
</dbReference>
<dbReference type="EMBL" id="JBAMMX010000020">
    <property type="protein sequence ID" value="KAK6921340.1"/>
    <property type="molecule type" value="Genomic_DNA"/>
</dbReference>
<accession>A0AAN8USR7</accession>
<protein>
    <submittedName>
        <fullName evidence="1">Uncharacterized protein</fullName>
    </submittedName>
</protein>
<evidence type="ECO:0000313" key="1">
    <source>
        <dbReference type="EMBL" id="KAK6921340.1"/>
    </source>
</evidence>
<keyword evidence="2" id="KW-1185">Reference proteome</keyword>
<organism evidence="1 2">
    <name type="scientific">Dillenia turbinata</name>
    <dbReference type="NCBI Taxonomy" id="194707"/>
    <lineage>
        <taxon>Eukaryota</taxon>
        <taxon>Viridiplantae</taxon>
        <taxon>Streptophyta</taxon>
        <taxon>Embryophyta</taxon>
        <taxon>Tracheophyta</taxon>
        <taxon>Spermatophyta</taxon>
        <taxon>Magnoliopsida</taxon>
        <taxon>eudicotyledons</taxon>
        <taxon>Gunneridae</taxon>
        <taxon>Pentapetalae</taxon>
        <taxon>Dilleniales</taxon>
        <taxon>Dilleniaceae</taxon>
        <taxon>Dillenia</taxon>
    </lineage>
</organism>